<proteinExistence type="predicted"/>
<dbReference type="GO" id="GO:0000976">
    <property type="term" value="F:transcription cis-regulatory region binding"/>
    <property type="evidence" value="ECO:0007669"/>
    <property type="project" value="TreeGrafter"/>
</dbReference>
<dbReference type="Gene3D" id="1.10.10.60">
    <property type="entry name" value="Homeodomain-like"/>
    <property type="match status" value="1"/>
</dbReference>
<reference evidence="6 7" key="1">
    <citation type="journal article" date="2015" name="Stand. Genomic Sci.">
        <title>Genomic Encyclopedia of Bacterial and Archaeal Type Strains, Phase III: the genomes of soil and plant-associated and newly described type strains.</title>
        <authorList>
            <person name="Whitman W.B."/>
            <person name="Woyke T."/>
            <person name="Klenk H.P."/>
            <person name="Zhou Y."/>
            <person name="Lilburn T.G."/>
            <person name="Beck B.J."/>
            <person name="De Vos P."/>
            <person name="Vandamme P."/>
            <person name="Eisen J.A."/>
            <person name="Garrity G."/>
            <person name="Hugenholtz P."/>
            <person name="Kyrpides N.C."/>
        </authorList>
    </citation>
    <scope>NUCLEOTIDE SEQUENCE [LARGE SCALE GENOMIC DNA]</scope>
    <source>
        <strain evidence="6 7">VKM Ac-2540</strain>
    </source>
</reference>
<dbReference type="PANTHER" id="PTHR30055">
    <property type="entry name" value="HTH-TYPE TRANSCRIPTIONAL REGULATOR RUTR"/>
    <property type="match status" value="1"/>
</dbReference>
<dbReference type="RefSeq" id="WP_130448063.1">
    <property type="nucleotide sequence ID" value="NZ_SHKR01000016.1"/>
</dbReference>
<evidence type="ECO:0000259" key="5">
    <source>
        <dbReference type="PROSITE" id="PS50977"/>
    </source>
</evidence>
<accession>A0A4Q7WKM1</accession>
<dbReference type="InterPro" id="IPR001647">
    <property type="entry name" value="HTH_TetR"/>
</dbReference>
<evidence type="ECO:0000313" key="7">
    <source>
        <dbReference type="Proteomes" id="UP000292027"/>
    </source>
</evidence>
<evidence type="ECO:0000313" key="6">
    <source>
        <dbReference type="EMBL" id="RZU10288.1"/>
    </source>
</evidence>
<dbReference type="Pfam" id="PF00440">
    <property type="entry name" value="TetR_N"/>
    <property type="match status" value="1"/>
</dbReference>
<feature type="domain" description="HTH tetR-type" evidence="5">
    <location>
        <begin position="10"/>
        <end position="70"/>
    </location>
</feature>
<dbReference type="InterPro" id="IPR050109">
    <property type="entry name" value="HTH-type_TetR-like_transc_reg"/>
</dbReference>
<keyword evidence="1" id="KW-0805">Transcription regulation</keyword>
<dbReference type="OrthoDB" id="956698at2"/>
<evidence type="ECO:0000256" key="3">
    <source>
        <dbReference type="ARBA" id="ARBA00023163"/>
    </source>
</evidence>
<protein>
    <submittedName>
        <fullName evidence="6">TetR family transcriptional regulator</fullName>
    </submittedName>
</protein>
<dbReference type="PROSITE" id="PS50977">
    <property type="entry name" value="HTH_TETR_2"/>
    <property type="match status" value="1"/>
</dbReference>
<feature type="DNA-binding region" description="H-T-H motif" evidence="4">
    <location>
        <begin position="33"/>
        <end position="52"/>
    </location>
</feature>
<dbReference type="SUPFAM" id="SSF46689">
    <property type="entry name" value="Homeodomain-like"/>
    <property type="match status" value="1"/>
</dbReference>
<dbReference type="GO" id="GO:0003700">
    <property type="term" value="F:DNA-binding transcription factor activity"/>
    <property type="evidence" value="ECO:0007669"/>
    <property type="project" value="TreeGrafter"/>
</dbReference>
<dbReference type="PANTHER" id="PTHR30055:SF234">
    <property type="entry name" value="HTH-TYPE TRANSCRIPTIONAL REGULATOR BETI"/>
    <property type="match status" value="1"/>
</dbReference>
<dbReference type="AlphaFoldDB" id="A0A4Q7WKM1"/>
<dbReference type="EMBL" id="SHKR01000016">
    <property type="protein sequence ID" value="RZU10288.1"/>
    <property type="molecule type" value="Genomic_DNA"/>
</dbReference>
<gene>
    <name evidence="6" type="ORF">EV645_6750</name>
</gene>
<sequence length="200" mass="22458">MAGLRERKKAETRARIADVALRLFAERGFDQTTVAEVAAAADVSVKTVFNYYPAKEDLFFDRAEEIEQRWLEAVADRQDGESLLAGLRRRSLGRFADHPNGQPAHFRRVLSGSPLLQAKGQQMWAWHEDAVADALAAEVDELTARILAHQIFNIHPLALRMVERWTEEGLEADEIRERVLALVNRAFDLLDRSVAVGGAV</sequence>
<evidence type="ECO:0000256" key="2">
    <source>
        <dbReference type="ARBA" id="ARBA00023125"/>
    </source>
</evidence>
<dbReference type="PRINTS" id="PR00455">
    <property type="entry name" value="HTHTETR"/>
</dbReference>
<keyword evidence="7" id="KW-1185">Reference proteome</keyword>
<dbReference type="InterPro" id="IPR009057">
    <property type="entry name" value="Homeodomain-like_sf"/>
</dbReference>
<evidence type="ECO:0000256" key="4">
    <source>
        <dbReference type="PROSITE-ProRule" id="PRU00335"/>
    </source>
</evidence>
<evidence type="ECO:0000256" key="1">
    <source>
        <dbReference type="ARBA" id="ARBA00023015"/>
    </source>
</evidence>
<dbReference type="Proteomes" id="UP000292027">
    <property type="component" value="Unassembled WGS sequence"/>
</dbReference>
<comment type="caution">
    <text evidence="6">The sequence shown here is derived from an EMBL/GenBank/DDBJ whole genome shotgun (WGS) entry which is preliminary data.</text>
</comment>
<keyword evidence="3" id="KW-0804">Transcription</keyword>
<keyword evidence="2 4" id="KW-0238">DNA-binding</keyword>
<dbReference type="Gene3D" id="1.10.357.10">
    <property type="entry name" value="Tetracycline Repressor, domain 2"/>
    <property type="match status" value="1"/>
</dbReference>
<organism evidence="6 7">
    <name type="scientific">Kribbella rubisoli</name>
    <dbReference type="NCBI Taxonomy" id="3075929"/>
    <lineage>
        <taxon>Bacteria</taxon>
        <taxon>Bacillati</taxon>
        <taxon>Actinomycetota</taxon>
        <taxon>Actinomycetes</taxon>
        <taxon>Propionibacteriales</taxon>
        <taxon>Kribbellaceae</taxon>
        <taxon>Kribbella</taxon>
    </lineage>
</organism>
<name>A0A4Q7WKM1_9ACTN</name>